<feature type="region of interest" description="Disordered" evidence="1">
    <location>
        <begin position="1413"/>
        <end position="1463"/>
    </location>
</feature>
<evidence type="ECO:0000313" key="2">
    <source>
        <dbReference type="EMBL" id="EKE37002.1"/>
    </source>
</evidence>
<feature type="compositionally biased region" description="Polar residues" evidence="1">
    <location>
        <begin position="594"/>
        <end position="630"/>
    </location>
</feature>
<evidence type="ECO:0000256" key="1">
    <source>
        <dbReference type="SAM" id="MobiDB-lite"/>
    </source>
</evidence>
<feature type="region of interest" description="Disordered" evidence="1">
    <location>
        <begin position="1021"/>
        <end position="1044"/>
    </location>
</feature>
<feature type="region of interest" description="Disordered" evidence="1">
    <location>
        <begin position="1306"/>
        <end position="1349"/>
    </location>
</feature>
<feature type="compositionally biased region" description="Polar residues" evidence="1">
    <location>
        <begin position="501"/>
        <end position="511"/>
    </location>
</feature>
<evidence type="ECO:0000313" key="3">
    <source>
        <dbReference type="Proteomes" id="UP000006769"/>
    </source>
</evidence>
<feature type="compositionally biased region" description="Basic and acidic residues" evidence="1">
    <location>
        <begin position="1183"/>
        <end position="1214"/>
    </location>
</feature>
<feature type="compositionally biased region" description="Basic and acidic residues" evidence="1">
    <location>
        <begin position="1265"/>
        <end position="1283"/>
    </location>
</feature>
<feature type="compositionally biased region" description="Basic and acidic residues" evidence="1">
    <location>
        <begin position="1307"/>
        <end position="1349"/>
    </location>
</feature>
<sequence>MDFSESTEEEVVKEINPVPAHRLISTNTKEIPGILTMVVEDNYKKPLKKEISDDIFEIKDDVEIRCPKQIEKELYLMEKAGTGKEESEFEQHDIIRLKKLVEEFSNKMPLNEIPLTDEVINDLYGPVNPILENGEEIEEEEEEIKTRDVIENINTGVLSLDDIPGELDDVFNEFDIPKERKKEIKDFFDDLIENIILTISDKGGGVRSNTRLAKLLSSKLGFPYELLLQINKEVTGLMKSNLGVRLPHNSFSLNVIRDEKRRNKLYEMFLGDNISNSVEVEQKPELDQPSFTYPSEEFEENLLERHSSNLVKRKKSEENKNVEVKKKLSPGSSSIIFPKNKTPFLSTQPIKPLANSDIIPQLGKYQLDSHQLDSPFTQKMLESAVTPLRMETVSKSVVKKQTHKARMVDNNKKTGSLKKEKPITQEDETITQEDETITQEDEITRYEDETTRYEDEQQKEHTNTQINDGNEIINKTIKKLERSKKEQHEDTSFNEEKQTNEPDNSIDQQTDIPFIEERKSPPIDLTIDKKLFRDITQEFFGWNQNKVIDDIVVNQLNPNNIKNGIRKTSHSVHSKLIEDSLNIKPQDHSKPPETESQGFLSPNGENVNNSPNQSLINNSENKTQKTTQISEIKKKINHSVKKKVSELKKENKDSQTIQEKTTKEGIEKTVHLKEVNQQKEIDQPISENKTIPIKPLETKEVIDAECIDLTSTKKANNKKHKKTVKKKSIKTSIVGLSALQEDDKKKLIERLSQIKIIVPEQLRKVTEENKILDDARKTEQEEEQKKWNMLKIQFWDSIVSRNGEEEKRKNNTVIRTRKDSNTEIRSGGDEKMFRYKDVESKVGENDTKKTWDSSIKTGENNRPQQWEIKQLKSSEEKEMLPQEEYNPTSDNIPKIPEDDQTITEEDESTTLEDDYLKKQIKEELRIWEPKKLIQEQEEKRNNEVDKAELLKKDQIHINEEQAIIKNLTQPQGNIQTSLLTKPIQEEEMIIEHVGVSIPIQTINEQINVDKKIKKVEEKMHLENNRKENSEEIQKKELNESTKLKEQNELLPNEIKPTKENDVFLNKLKKLLEEKDITLQLKKPENQIHLNKPKQVEEEKDIIPNEPRKMEEEKDKKQTSKVREEKEMTLNELKQTVEEKDVTQKTKKTVENNIKPKQAIEKEITPNESRKIVEEANNVITKKQKEVEEGKESIPKSKEVIEEKGTKQNESRKMEEEENNVVLNEPKHVEEETEGKVVVNEFKKLIEEKDIMSQPKKPAEEVLQNESKKPEEEILQNESRKMEEENNIIINDQQITEEIKEINTSQLRKMEEEPKEVVVEEKDRKPESKQIVEEEKAITSNEPRKMEEEELKEKVKINTTLKKEYKNQQNILKKQEENVVSEGKEIEHQIVHNVQEKELDKEVTLPKLIEVNKKIQSQVSQSQKEKKLKAPRSSDEIKRKTKIPKLSEKTIKLPANEIQNNTDEQKINQNGIKGISELISEPSTTDITKKGTDIEKEEIDKKQPKLILSEPLNKIKKDSKTRKESTTNENISLEKDTKQSEIQIKKKKITKSSTKSIENSHNILKNYQAQHQRKITINPNQQPSLNISIINEQALHKPIEIRKLSTGRVESGIYNIPNLNLEITGISNLSEGTTKDVVQPINPSQLQLLKINESSQENISSLRSSDNIQDIQKLHLDTQSTKNKYVTPKITKIITQQPSLEKQSLIKAHEKYTHFHPVTYEQPKLNIIKRRKLSIGRVESEVNVIDQKQLINLTEWHDIHKKRESDTKPPKISRTNQQNEIEKEKKVKKEEKDVKQLEVQKKRKRIGKLSTGRVESDVYSIGHQSIEKEQNIVTKQQPTVKVSLASEQSITKPIKIRRLSTGRVESNINSIFPRITKVTRLSTGRVETSVHKLPPQPTIHTTHQLETKINKLSEIKSETQRKSIKEISQVHQNSVLNQVHVPINISVVNELQIHTPIRIRKLSSGRVESNIHNIQYQSTQPEPKISLNQNQQPTLRFSVINEQQTHKSIKGRLSIGRVKSDVHEVKPKLPNSLQQRRLHEKRISITTNINDDVKLQNDHLVYKSIAKPLKDQSTSKQTVESFKEDKKKKSSEPLIHRKSLRHSRLYEFKK</sequence>
<feature type="region of interest" description="Disordered" evidence="1">
    <location>
        <begin position="875"/>
        <end position="909"/>
    </location>
</feature>
<dbReference type="Proteomes" id="UP000006769">
    <property type="component" value="Unassembled WGS sequence"/>
</dbReference>
<feature type="compositionally biased region" description="Acidic residues" evidence="1">
    <location>
        <begin position="425"/>
        <end position="441"/>
    </location>
</feature>
<feature type="compositionally biased region" description="Basic and acidic residues" evidence="1">
    <location>
        <begin position="2080"/>
        <end position="2094"/>
    </location>
</feature>
<dbReference type="OMA" id="WSWNAGD"/>
<proteinExistence type="predicted"/>
<feature type="region of interest" description="Disordered" evidence="1">
    <location>
        <begin position="1760"/>
        <end position="1786"/>
    </location>
</feature>
<feature type="region of interest" description="Disordered" evidence="1">
    <location>
        <begin position="2067"/>
        <end position="2097"/>
    </location>
</feature>
<feature type="compositionally biased region" description="Basic and acidic residues" evidence="1">
    <location>
        <begin position="1093"/>
        <end position="1149"/>
    </location>
</feature>
<name>K2GT13_ENTNP</name>
<feature type="region of interest" description="Disordered" evidence="1">
    <location>
        <begin position="1252"/>
        <end position="1288"/>
    </location>
</feature>
<dbReference type="OrthoDB" id="30081at2759"/>
<protein>
    <submittedName>
        <fullName evidence="2">Uncharacterized protein</fullName>
    </submittedName>
</protein>
<feature type="compositionally biased region" description="Basic and acidic residues" evidence="1">
    <location>
        <begin position="643"/>
        <end position="653"/>
    </location>
</feature>
<feature type="compositionally biased region" description="Acidic residues" evidence="1">
    <location>
        <begin position="898"/>
        <end position="909"/>
    </location>
</feature>
<dbReference type="EMBL" id="JH930208">
    <property type="protein sequence ID" value="EKE37002.1"/>
    <property type="molecule type" value="Genomic_DNA"/>
</dbReference>
<dbReference type="RefSeq" id="XP_008860665.1">
    <property type="nucleotide sequence ID" value="XM_008862443.1"/>
</dbReference>
<feature type="compositionally biased region" description="Basic and acidic residues" evidence="1">
    <location>
        <begin position="478"/>
        <end position="500"/>
    </location>
</feature>
<reference evidence="2 3" key="1">
    <citation type="submission" date="2011-11" db="EMBL/GenBank/DDBJ databases">
        <authorList>
            <person name="Hannick L."/>
            <person name="Karamycheva S."/>
            <person name="Lorenzi H."/>
            <person name="Caler E."/>
        </authorList>
    </citation>
    <scope>NUCLEOTIDE SEQUENCE [LARGE SCALE GENOMIC DNA]</scope>
    <source>
        <strain evidence="2 3">P19</strain>
    </source>
</reference>
<dbReference type="VEuPathDB" id="AmoebaDB:ENU1_212720"/>
<organism evidence="2 3">
    <name type="scientific">Entamoeba nuttalli (strain P19)</name>
    <name type="common">Amoeba</name>
    <dbReference type="NCBI Taxonomy" id="1076696"/>
    <lineage>
        <taxon>Eukaryota</taxon>
        <taxon>Amoebozoa</taxon>
        <taxon>Evosea</taxon>
        <taxon>Archamoebae</taxon>
        <taxon>Mastigamoebida</taxon>
        <taxon>Entamoebidae</taxon>
        <taxon>Entamoeba</taxon>
    </lineage>
</organism>
<feature type="region of interest" description="Disordered" evidence="1">
    <location>
        <begin position="580"/>
        <end position="662"/>
    </location>
</feature>
<gene>
    <name evidence="2" type="ORF">ENU1_212720</name>
</gene>
<feature type="region of interest" description="Disordered" evidence="1">
    <location>
        <begin position="1093"/>
        <end position="1161"/>
    </location>
</feature>
<dbReference type="GeneID" id="20076845"/>
<feature type="region of interest" description="Disordered" evidence="1">
    <location>
        <begin position="1183"/>
        <end position="1233"/>
    </location>
</feature>
<feature type="region of interest" description="Disordered" evidence="1">
    <location>
        <begin position="412"/>
        <end position="514"/>
    </location>
</feature>
<feature type="compositionally biased region" description="Basic and acidic residues" evidence="1">
    <location>
        <begin position="442"/>
        <end position="462"/>
    </location>
</feature>
<accession>K2GT13</accession>
<feature type="compositionally biased region" description="Basic and acidic residues" evidence="1">
    <location>
        <begin position="412"/>
        <end position="424"/>
    </location>
</feature>